<accession>A0A0B6XTZ5</accession>
<feature type="region of interest" description="Disordered" evidence="1">
    <location>
        <begin position="1"/>
        <end position="85"/>
    </location>
</feature>
<reference evidence="2" key="1">
    <citation type="submission" date="2014-12" db="EMBL/GenBank/DDBJ databases">
        <title>Insight into the proteome of Arion vulgaris.</title>
        <authorList>
            <person name="Aradska J."/>
            <person name="Bulat T."/>
            <person name="Smidak R."/>
            <person name="Sarate P."/>
            <person name="Gangsoo J."/>
            <person name="Sialana F."/>
            <person name="Bilban M."/>
            <person name="Lubec G."/>
        </authorList>
    </citation>
    <scope>NUCLEOTIDE SEQUENCE</scope>
    <source>
        <tissue evidence="2">Skin</tissue>
    </source>
</reference>
<feature type="compositionally biased region" description="Low complexity" evidence="1">
    <location>
        <begin position="1"/>
        <end position="14"/>
    </location>
</feature>
<gene>
    <name evidence="2" type="primary">ORF1207</name>
</gene>
<feature type="non-terminal residue" evidence="2">
    <location>
        <position position="85"/>
    </location>
</feature>
<evidence type="ECO:0000313" key="2">
    <source>
        <dbReference type="EMBL" id="CEK47368.1"/>
    </source>
</evidence>
<organism evidence="2">
    <name type="scientific">Arion vulgaris</name>
    <dbReference type="NCBI Taxonomy" id="1028688"/>
    <lineage>
        <taxon>Eukaryota</taxon>
        <taxon>Metazoa</taxon>
        <taxon>Spiralia</taxon>
        <taxon>Lophotrochozoa</taxon>
        <taxon>Mollusca</taxon>
        <taxon>Gastropoda</taxon>
        <taxon>Heterobranchia</taxon>
        <taxon>Euthyneura</taxon>
        <taxon>Panpulmonata</taxon>
        <taxon>Eupulmonata</taxon>
        <taxon>Stylommatophora</taxon>
        <taxon>Helicina</taxon>
        <taxon>Arionoidea</taxon>
        <taxon>Arionidae</taxon>
        <taxon>Arion</taxon>
    </lineage>
</organism>
<evidence type="ECO:0000256" key="1">
    <source>
        <dbReference type="SAM" id="MobiDB-lite"/>
    </source>
</evidence>
<feature type="compositionally biased region" description="Low complexity" evidence="1">
    <location>
        <begin position="67"/>
        <end position="85"/>
    </location>
</feature>
<protein>
    <submittedName>
        <fullName evidence="2">Uncharacterized protein</fullName>
    </submittedName>
</protein>
<feature type="compositionally biased region" description="Polar residues" evidence="1">
    <location>
        <begin position="15"/>
        <end position="36"/>
    </location>
</feature>
<proteinExistence type="predicted"/>
<sequence length="85" mass="9189">DSNNTNHSSTNGSSDRNSNSDVCMATSSERQSGSTNENEDFNAGSLLDQDNSKQTSILKPLTKVKHSSSQNSIKSQNSQSLPQQR</sequence>
<feature type="compositionally biased region" description="Polar residues" evidence="1">
    <location>
        <begin position="48"/>
        <end position="57"/>
    </location>
</feature>
<dbReference type="EMBL" id="HACG01000503">
    <property type="protein sequence ID" value="CEK47368.1"/>
    <property type="molecule type" value="Transcribed_RNA"/>
</dbReference>
<feature type="non-terminal residue" evidence="2">
    <location>
        <position position="1"/>
    </location>
</feature>
<dbReference type="AlphaFoldDB" id="A0A0B6XTZ5"/>
<name>A0A0B6XTZ5_9EUPU</name>